<keyword evidence="3" id="KW-1185">Reference proteome</keyword>
<dbReference type="Gene3D" id="2.60.40.10">
    <property type="entry name" value="Immunoglobulins"/>
    <property type="match status" value="1"/>
</dbReference>
<dbReference type="NCBIfam" id="TIGR04088">
    <property type="entry name" value="cognate_SipW"/>
    <property type="match status" value="1"/>
</dbReference>
<keyword evidence="1" id="KW-0732">Signal</keyword>
<evidence type="ECO:0000313" key="3">
    <source>
        <dbReference type="Proteomes" id="UP000217083"/>
    </source>
</evidence>
<name>A0A263BS40_9BACI</name>
<reference evidence="3" key="1">
    <citation type="submission" date="2017-08" db="EMBL/GenBank/DDBJ databases">
        <authorList>
            <person name="Huang Z."/>
        </authorList>
    </citation>
    <scope>NUCLEOTIDE SEQUENCE [LARGE SCALE GENOMIC DNA]</scope>
    <source>
        <strain evidence="3">SA5d-4</strain>
    </source>
</reference>
<feature type="chain" id="PRO_5012876279" evidence="1">
    <location>
        <begin position="31"/>
        <end position="308"/>
    </location>
</feature>
<dbReference type="Pfam" id="PF12389">
    <property type="entry name" value="Peptidase_M73"/>
    <property type="match status" value="1"/>
</dbReference>
<feature type="signal peptide" evidence="1">
    <location>
        <begin position="1"/>
        <end position="30"/>
    </location>
</feature>
<dbReference type="InterPro" id="IPR013783">
    <property type="entry name" value="Ig-like_fold"/>
</dbReference>
<evidence type="ECO:0000256" key="1">
    <source>
        <dbReference type="SAM" id="SignalP"/>
    </source>
</evidence>
<proteinExistence type="predicted"/>
<accession>A0A263BS40</accession>
<dbReference type="InterPro" id="IPR022121">
    <property type="entry name" value="Peptidase_M73_camelysin"/>
</dbReference>
<dbReference type="InterPro" id="IPR023833">
    <property type="entry name" value="Signal_pept_SipW-depend-type"/>
</dbReference>
<organism evidence="2 3">
    <name type="scientific">Lottiidibacillus patelloidae</name>
    <dbReference type="NCBI Taxonomy" id="2670334"/>
    <lineage>
        <taxon>Bacteria</taxon>
        <taxon>Bacillati</taxon>
        <taxon>Bacillota</taxon>
        <taxon>Bacilli</taxon>
        <taxon>Bacillales</taxon>
        <taxon>Bacillaceae</taxon>
        <taxon>Lottiidibacillus</taxon>
    </lineage>
</organism>
<gene>
    <name evidence="2" type="ORF">CIB95_12265</name>
</gene>
<evidence type="ECO:0000313" key="2">
    <source>
        <dbReference type="EMBL" id="OZM56539.1"/>
    </source>
</evidence>
<reference evidence="2 3" key="2">
    <citation type="submission" date="2017-09" db="EMBL/GenBank/DDBJ databases">
        <title>Bacillus patelloidae sp. nov., isolated from the intestinal tract of a marine limpet.</title>
        <authorList>
            <person name="Liu R."/>
            <person name="Dong C."/>
            <person name="Shao Z."/>
        </authorList>
    </citation>
    <scope>NUCLEOTIDE SEQUENCE [LARGE SCALE GENOMIC DNA]</scope>
    <source>
        <strain evidence="2 3">SA5d-4</strain>
    </source>
</reference>
<protein>
    <submittedName>
        <fullName evidence="2">Uncharacterized protein</fullName>
    </submittedName>
</protein>
<dbReference type="Proteomes" id="UP000217083">
    <property type="component" value="Unassembled WGS sequence"/>
</dbReference>
<sequence length="308" mass="33893">MSDFLIKKKIVMLFSSFLVGLMLIASGTSALFTSQDTNANPFTSGTVILELSGFDQQTNHYFDVGNMAPGDTEEREVTVTNTGTLNMRFNITHEWDVAGGTLGDALTVSYFKYDGLDGNNNEIWTAISQPENANFELASGDSQLIKVEVHLPIGTGNAYQGDTAILNILASGEQTKNNPLQTTITWGENPITYHEGYVGTGSWEHSFDDASMNFSTLNGISSVDFTGSGYALGHHHYYGNQAFSIQVFDVDANQWVDIWSNGTIYEQVLDELGVVNFPSVMNINGIRFNGEVVGYVWHDMNQLQISFQ</sequence>
<comment type="caution">
    <text evidence="2">The sequence shown here is derived from an EMBL/GenBank/DDBJ whole genome shotgun (WGS) entry which is preliminary data.</text>
</comment>
<dbReference type="EMBL" id="NPIA01000006">
    <property type="protein sequence ID" value="OZM56539.1"/>
    <property type="molecule type" value="Genomic_DNA"/>
</dbReference>
<dbReference type="AlphaFoldDB" id="A0A263BS40"/>